<feature type="repeat" description="TPR" evidence="6">
    <location>
        <begin position="128"/>
        <end position="161"/>
    </location>
</feature>
<dbReference type="InterPro" id="IPR051476">
    <property type="entry name" value="Bac_ResReg_Asp_Phosphatase"/>
</dbReference>
<evidence type="ECO:0000256" key="7">
    <source>
        <dbReference type="SAM" id="Coils"/>
    </source>
</evidence>
<feature type="transmembrane region" description="Helical" evidence="8">
    <location>
        <begin position="364"/>
        <end position="382"/>
    </location>
</feature>
<keyword evidence="3" id="KW-0677">Repeat</keyword>
<accession>A0A937DFX9</accession>
<evidence type="ECO:0000313" key="11">
    <source>
        <dbReference type="Proteomes" id="UP000642920"/>
    </source>
</evidence>
<sequence>MATKNHFLLFSLIIILCTASLNAQNRLDSLKTVADEQFKVVNGESIERVEAFLQTTSLINRLSPTDALFYINGLEAKLNRINAKVGKGEVLLNKGNYYWSIGIYNIALKTYFEALRYFEKQNNTEQLIRILNNIGETYKKQQNYAKAQEFLQKALNLLGESGDEKFLLIKVNIAQLNLLNNELDSANKILSQILSLASIEKEITTKGFAYLYKGIVKKKTGQPDSAYYCLNKALEIWKETSLNRYIAETLSELAELEINSNNFTEAHNILKRAEQRAKLADALDVLMRIYKYQIELIESSRENDSLGYYYKKYVQVKDSIYNEASRKEINKLTVQYDLADKEKDYYKLALEQNILENANNRQQALLVLLGLILLIVTIFSFLQLRKRRQLAFAHSQLQRQKEEIERKQKQLSEKSLELAKLNQELYGLNRNLEEKVIERSEQLNIKNKQIAEFTFYNSHKLRAPVASILGLINVMELNKEGKVDEYLIDHLKTSAAELDEVIHKLKFLLDNELIEEIGKKEY</sequence>
<protein>
    <submittedName>
        <fullName evidence="10">Tetratricopeptide repeat protein</fullName>
    </submittedName>
</protein>
<keyword evidence="8" id="KW-0812">Transmembrane</keyword>
<reference evidence="10" key="1">
    <citation type="submission" date="2021-01" db="EMBL/GenBank/DDBJ databases">
        <title>Marivirga sp. nov., isolated from intertidal surface sediments.</title>
        <authorList>
            <person name="Zhang M."/>
        </authorList>
    </citation>
    <scope>NUCLEOTIDE SEQUENCE</scope>
    <source>
        <strain evidence="10">SM1354</strain>
    </source>
</reference>
<dbReference type="PROSITE" id="PS50005">
    <property type="entry name" value="TPR"/>
    <property type="match status" value="1"/>
</dbReference>
<dbReference type="Pfam" id="PF13424">
    <property type="entry name" value="TPR_12"/>
    <property type="match status" value="1"/>
</dbReference>
<comment type="similarity">
    <text evidence="5">Belongs to the Rap family.</text>
</comment>
<evidence type="ECO:0000256" key="6">
    <source>
        <dbReference type="PROSITE-ProRule" id="PRU00339"/>
    </source>
</evidence>
<keyword evidence="9" id="KW-0732">Signal</keyword>
<gene>
    <name evidence="10" type="ORF">JKP34_02870</name>
</gene>
<comment type="subcellular location">
    <subcellularLocation>
        <location evidence="1">Cytoplasm</location>
    </subcellularLocation>
</comment>
<dbReference type="Proteomes" id="UP000642920">
    <property type="component" value="Unassembled WGS sequence"/>
</dbReference>
<dbReference type="PANTHER" id="PTHR46630">
    <property type="entry name" value="TETRATRICOPEPTIDE REPEAT PROTEIN 29"/>
    <property type="match status" value="1"/>
</dbReference>
<keyword evidence="4 6" id="KW-0802">TPR repeat</keyword>
<proteinExistence type="inferred from homology"/>
<evidence type="ECO:0000313" key="10">
    <source>
        <dbReference type="EMBL" id="MBL0764178.1"/>
    </source>
</evidence>
<keyword evidence="11" id="KW-1185">Reference proteome</keyword>
<name>A0A937DFX9_9BACT</name>
<dbReference type="SMART" id="SM00028">
    <property type="entry name" value="TPR"/>
    <property type="match status" value="3"/>
</dbReference>
<feature type="chain" id="PRO_5037910593" evidence="9">
    <location>
        <begin position="24"/>
        <end position="522"/>
    </location>
</feature>
<organism evidence="10 11">
    <name type="scientific">Marivirga atlantica</name>
    <dbReference type="NCBI Taxonomy" id="1548457"/>
    <lineage>
        <taxon>Bacteria</taxon>
        <taxon>Pseudomonadati</taxon>
        <taxon>Bacteroidota</taxon>
        <taxon>Cytophagia</taxon>
        <taxon>Cytophagales</taxon>
        <taxon>Marivirgaceae</taxon>
        <taxon>Marivirga</taxon>
    </lineage>
</organism>
<feature type="coiled-coil region" evidence="7">
    <location>
        <begin position="387"/>
        <end position="438"/>
    </location>
</feature>
<evidence type="ECO:0000256" key="1">
    <source>
        <dbReference type="ARBA" id="ARBA00004496"/>
    </source>
</evidence>
<evidence type="ECO:0000256" key="8">
    <source>
        <dbReference type="SAM" id="Phobius"/>
    </source>
</evidence>
<dbReference type="RefSeq" id="WP_201917512.1">
    <property type="nucleotide sequence ID" value="NZ_JAERQG010000001.1"/>
</dbReference>
<evidence type="ECO:0000256" key="3">
    <source>
        <dbReference type="ARBA" id="ARBA00022737"/>
    </source>
</evidence>
<dbReference type="SUPFAM" id="SSF48452">
    <property type="entry name" value="TPR-like"/>
    <property type="match status" value="1"/>
</dbReference>
<evidence type="ECO:0000256" key="2">
    <source>
        <dbReference type="ARBA" id="ARBA00022490"/>
    </source>
</evidence>
<dbReference type="PANTHER" id="PTHR46630:SF1">
    <property type="entry name" value="TETRATRICOPEPTIDE REPEAT PROTEIN 29"/>
    <property type="match status" value="1"/>
</dbReference>
<dbReference type="EMBL" id="JAERQG010000001">
    <property type="protein sequence ID" value="MBL0764178.1"/>
    <property type="molecule type" value="Genomic_DNA"/>
</dbReference>
<dbReference type="InterPro" id="IPR019734">
    <property type="entry name" value="TPR_rpt"/>
</dbReference>
<feature type="signal peptide" evidence="9">
    <location>
        <begin position="1"/>
        <end position="23"/>
    </location>
</feature>
<keyword evidence="8" id="KW-1133">Transmembrane helix</keyword>
<dbReference type="InterPro" id="IPR011990">
    <property type="entry name" value="TPR-like_helical_dom_sf"/>
</dbReference>
<dbReference type="GO" id="GO:0000155">
    <property type="term" value="F:phosphorelay sensor kinase activity"/>
    <property type="evidence" value="ECO:0007669"/>
    <property type="project" value="InterPro"/>
</dbReference>
<comment type="caution">
    <text evidence="10">The sequence shown here is derived from an EMBL/GenBank/DDBJ whole genome shotgun (WGS) entry which is preliminary data.</text>
</comment>
<keyword evidence="7" id="KW-0175">Coiled coil</keyword>
<evidence type="ECO:0000256" key="5">
    <source>
        <dbReference type="ARBA" id="ARBA00038253"/>
    </source>
</evidence>
<dbReference type="GO" id="GO:0005737">
    <property type="term" value="C:cytoplasm"/>
    <property type="evidence" value="ECO:0007669"/>
    <property type="project" value="UniProtKB-SubCell"/>
</dbReference>
<dbReference type="SUPFAM" id="SSF47384">
    <property type="entry name" value="Homodimeric domain of signal transducing histidine kinase"/>
    <property type="match status" value="1"/>
</dbReference>
<dbReference type="AlphaFoldDB" id="A0A937DFX9"/>
<keyword evidence="2" id="KW-0963">Cytoplasm</keyword>
<dbReference type="Gene3D" id="1.25.40.10">
    <property type="entry name" value="Tetratricopeptide repeat domain"/>
    <property type="match status" value="2"/>
</dbReference>
<dbReference type="Gene3D" id="1.10.287.130">
    <property type="match status" value="1"/>
</dbReference>
<evidence type="ECO:0000256" key="9">
    <source>
        <dbReference type="SAM" id="SignalP"/>
    </source>
</evidence>
<keyword evidence="8" id="KW-0472">Membrane</keyword>
<evidence type="ECO:0000256" key="4">
    <source>
        <dbReference type="ARBA" id="ARBA00022803"/>
    </source>
</evidence>
<dbReference type="InterPro" id="IPR036097">
    <property type="entry name" value="HisK_dim/P_sf"/>
</dbReference>